<dbReference type="SUPFAM" id="SSF53474">
    <property type="entry name" value="alpha/beta-Hydrolases"/>
    <property type="match status" value="1"/>
</dbReference>
<dbReference type="Gene3D" id="3.40.50.1820">
    <property type="entry name" value="alpha/beta hydrolase"/>
    <property type="match status" value="1"/>
</dbReference>
<protein>
    <recommendedName>
        <fullName evidence="3">Esterase</fullName>
    </recommendedName>
</protein>
<dbReference type="KEGG" id="marz:MARA_08070"/>
<name>A0A7I7RTS2_9MYCO</name>
<evidence type="ECO:0000313" key="2">
    <source>
        <dbReference type="Proteomes" id="UP000467428"/>
    </source>
</evidence>
<dbReference type="RefSeq" id="WP_163917287.1">
    <property type="nucleotide sequence ID" value="NZ_AP022593.1"/>
</dbReference>
<gene>
    <name evidence="1" type="ORF">MARA_08070</name>
</gene>
<dbReference type="AlphaFoldDB" id="A0A7I7RTS2"/>
<reference evidence="1 2" key="1">
    <citation type="journal article" date="2019" name="Emerg. Microbes Infect.">
        <title>Comprehensive subspecies identification of 175 nontuberculous mycobacteria species based on 7547 genomic profiles.</title>
        <authorList>
            <person name="Matsumoto Y."/>
            <person name="Kinjo T."/>
            <person name="Motooka D."/>
            <person name="Nabeya D."/>
            <person name="Jung N."/>
            <person name="Uechi K."/>
            <person name="Horii T."/>
            <person name="Iida T."/>
            <person name="Fujita J."/>
            <person name="Nakamura S."/>
        </authorList>
    </citation>
    <scope>NUCLEOTIDE SEQUENCE [LARGE SCALE GENOMIC DNA]</scope>
    <source>
        <strain evidence="1 2">JCM 18538</strain>
    </source>
</reference>
<evidence type="ECO:0000313" key="1">
    <source>
        <dbReference type="EMBL" id="BBY47339.1"/>
    </source>
</evidence>
<dbReference type="InterPro" id="IPR029058">
    <property type="entry name" value="AB_hydrolase_fold"/>
</dbReference>
<evidence type="ECO:0008006" key="3">
    <source>
        <dbReference type="Google" id="ProtNLM"/>
    </source>
</evidence>
<sequence length="225" mass="23208">METVEYAPGRKADLHGEPSRPTVLMWHGMQTDARASVAVLADLVAGHGLHVLASDWNSHADDRGRSDLLASLDFARGFGSGPLVLVGWSMGGLAAADLTVHAHRLEIDLTHTVCLAGAFMAAGPISGLHVTESLSSEEIGTPFTLLHGAADDVVPPKASTEFGEALRAAGWPVEVAMLDADHASIAGAAHDSVADVYVPATDGATRDVASDVAARIAAVVGVRPD</sequence>
<dbReference type="EMBL" id="AP022593">
    <property type="protein sequence ID" value="BBY47339.1"/>
    <property type="molecule type" value="Genomic_DNA"/>
</dbReference>
<geneLocation type="plasmid" evidence="2">
    <name>pjcm18538 dna</name>
</geneLocation>
<dbReference type="Proteomes" id="UP000467428">
    <property type="component" value="Chromosome"/>
</dbReference>
<accession>A0A7I7RTS2</accession>
<proteinExistence type="predicted"/>
<organism evidence="1 2">
    <name type="scientific">Mycolicibacterium arabiense</name>
    <dbReference type="NCBI Taxonomy" id="1286181"/>
    <lineage>
        <taxon>Bacteria</taxon>
        <taxon>Bacillati</taxon>
        <taxon>Actinomycetota</taxon>
        <taxon>Actinomycetes</taxon>
        <taxon>Mycobacteriales</taxon>
        <taxon>Mycobacteriaceae</taxon>
        <taxon>Mycolicibacterium</taxon>
    </lineage>
</organism>
<keyword evidence="2" id="KW-1185">Reference proteome</keyword>